<keyword evidence="4" id="KW-0560">Oxidoreductase</keyword>
<keyword evidence="3" id="KW-0274">FAD</keyword>
<reference evidence="7 8" key="1">
    <citation type="submission" date="2021-04" db="EMBL/GenBank/DDBJ databases">
        <title>Whole-genome sequencing of Saccharopolyspora endophytica KCTC 19397.</title>
        <authorList>
            <person name="Ay H."/>
            <person name="Saygin H."/>
            <person name="Sahin N."/>
        </authorList>
    </citation>
    <scope>NUCLEOTIDE SEQUENCE [LARGE SCALE GENOMIC DNA]</scope>
    <source>
        <strain evidence="7 8">KCTC 19397</strain>
    </source>
</reference>
<protein>
    <submittedName>
        <fullName evidence="7">FAD-dependent oxidoreductase</fullName>
    </submittedName>
</protein>
<dbReference type="EMBL" id="JAGPXE010000002">
    <property type="protein sequence ID" value="MBQ0923559.1"/>
    <property type="molecule type" value="Genomic_DNA"/>
</dbReference>
<comment type="cofactor">
    <cofactor evidence="1">
        <name>FAD</name>
        <dbReference type="ChEBI" id="CHEBI:57692"/>
    </cofactor>
</comment>
<dbReference type="PANTHER" id="PTHR43557">
    <property type="entry name" value="APOPTOSIS-INDUCING FACTOR 1"/>
    <property type="match status" value="1"/>
</dbReference>
<dbReference type="RefSeq" id="WP_210969001.1">
    <property type="nucleotide sequence ID" value="NZ_JAGPXE010000002.1"/>
</dbReference>
<evidence type="ECO:0000259" key="5">
    <source>
        <dbReference type="Pfam" id="PF07992"/>
    </source>
</evidence>
<accession>A0ABS5DB85</accession>
<evidence type="ECO:0000313" key="8">
    <source>
        <dbReference type="Proteomes" id="UP000674084"/>
    </source>
</evidence>
<dbReference type="PRINTS" id="PR00411">
    <property type="entry name" value="PNDRDTASEI"/>
</dbReference>
<dbReference type="PRINTS" id="PR00368">
    <property type="entry name" value="FADPNR"/>
</dbReference>
<dbReference type="InterPro" id="IPR023753">
    <property type="entry name" value="FAD/NAD-binding_dom"/>
</dbReference>
<feature type="domain" description="FAD/NAD(P)-binding" evidence="5">
    <location>
        <begin position="14"/>
        <end position="308"/>
    </location>
</feature>
<dbReference type="SUPFAM" id="SSF51905">
    <property type="entry name" value="FAD/NAD(P)-binding domain"/>
    <property type="match status" value="1"/>
</dbReference>
<evidence type="ECO:0000256" key="1">
    <source>
        <dbReference type="ARBA" id="ARBA00001974"/>
    </source>
</evidence>
<dbReference type="PANTHER" id="PTHR43557:SF2">
    <property type="entry name" value="RIESKE DOMAIN-CONTAINING PROTEIN-RELATED"/>
    <property type="match status" value="1"/>
</dbReference>
<dbReference type="Pfam" id="PF07992">
    <property type="entry name" value="Pyr_redox_2"/>
    <property type="match status" value="1"/>
</dbReference>
<sequence>MTSRAGEPSGSDGRVLIIGTGHAGATLAGLLRQAGHTGPIELYGDELDLPYQRPPLSKKFADGELERWLRPAEFYREQDIDIRLGEHITGIDPAARQVRTAAGETRGYDHLVLATGARPRALDVHGTDLNGVVSLRTLADARVLRKCVDERRDLVIVGGGYIGLEVAAVARAAGIRVTVIEREERVLARVASAQLSEIMTAHHRDRGTRIVTSAKVQAIEGSDGRVSGVVLDDGRVLGCQAALVAVGAVPRQELAHDAGLHCEQGVVVDANARTSDPHVLAIGDVTRRPIGNGVLSRLESIPSATEQARQAVSTITGAAPAAAEVPWFWSDQFDLKLKIAGLIPATPRTAIRGDPATGRFALFHHDGETVTAVESANSPAEFMAGKKFIASGARVDPARLADETVPLRDAVIA</sequence>
<dbReference type="InterPro" id="IPR028202">
    <property type="entry name" value="Reductase_C"/>
</dbReference>
<comment type="caution">
    <text evidence="7">The sequence shown here is derived from an EMBL/GenBank/DDBJ whole genome shotgun (WGS) entry which is preliminary data.</text>
</comment>
<evidence type="ECO:0000256" key="2">
    <source>
        <dbReference type="ARBA" id="ARBA00022630"/>
    </source>
</evidence>
<dbReference type="Pfam" id="PF14759">
    <property type="entry name" value="Reductase_C"/>
    <property type="match status" value="1"/>
</dbReference>
<evidence type="ECO:0000313" key="7">
    <source>
        <dbReference type="EMBL" id="MBQ0923559.1"/>
    </source>
</evidence>
<dbReference type="InterPro" id="IPR036188">
    <property type="entry name" value="FAD/NAD-bd_sf"/>
</dbReference>
<evidence type="ECO:0000259" key="6">
    <source>
        <dbReference type="Pfam" id="PF14759"/>
    </source>
</evidence>
<dbReference type="InterPro" id="IPR016156">
    <property type="entry name" value="FAD/NAD-linked_Rdtase_dimer_sf"/>
</dbReference>
<dbReference type="Gene3D" id="3.30.390.30">
    <property type="match status" value="1"/>
</dbReference>
<name>A0ABS5DB85_9PSEU</name>
<dbReference type="SUPFAM" id="SSF55424">
    <property type="entry name" value="FAD/NAD-linked reductases, dimerisation (C-terminal) domain"/>
    <property type="match status" value="1"/>
</dbReference>
<feature type="domain" description="Reductase C-terminal" evidence="6">
    <location>
        <begin position="327"/>
        <end position="410"/>
    </location>
</feature>
<dbReference type="InterPro" id="IPR050446">
    <property type="entry name" value="FAD-oxidoreductase/Apoptosis"/>
</dbReference>
<keyword evidence="8" id="KW-1185">Reference proteome</keyword>
<organism evidence="7 8">
    <name type="scientific">Saccharopolyspora endophytica</name>
    <dbReference type="NCBI Taxonomy" id="543886"/>
    <lineage>
        <taxon>Bacteria</taxon>
        <taxon>Bacillati</taxon>
        <taxon>Actinomycetota</taxon>
        <taxon>Actinomycetes</taxon>
        <taxon>Pseudonocardiales</taxon>
        <taxon>Pseudonocardiaceae</taxon>
        <taxon>Saccharopolyspora</taxon>
    </lineage>
</organism>
<proteinExistence type="predicted"/>
<dbReference type="Gene3D" id="3.50.50.60">
    <property type="entry name" value="FAD/NAD(P)-binding domain"/>
    <property type="match status" value="2"/>
</dbReference>
<evidence type="ECO:0000256" key="3">
    <source>
        <dbReference type="ARBA" id="ARBA00022827"/>
    </source>
</evidence>
<keyword evidence="2" id="KW-0285">Flavoprotein</keyword>
<evidence type="ECO:0000256" key="4">
    <source>
        <dbReference type="ARBA" id="ARBA00023002"/>
    </source>
</evidence>
<gene>
    <name evidence="7" type="ORF">KBO27_06365</name>
</gene>
<dbReference type="Proteomes" id="UP000674084">
    <property type="component" value="Unassembled WGS sequence"/>
</dbReference>